<dbReference type="PANTHER" id="PTHR47338:SF5">
    <property type="entry name" value="ZN(II)2CYS6 TRANSCRIPTION FACTOR (EUROFUNG)"/>
    <property type="match status" value="1"/>
</dbReference>
<dbReference type="InterPro" id="IPR001138">
    <property type="entry name" value="Zn2Cys6_DnaBD"/>
</dbReference>
<dbReference type="GO" id="GO:0008270">
    <property type="term" value="F:zinc ion binding"/>
    <property type="evidence" value="ECO:0007669"/>
    <property type="project" value="InterPro"/>
</dbReference>
<dbReference type="Proteomes" id="UP000324241">
    <property type="component" value="Unassembled WGS sequence"/>
</dbReference>
<dbReference type="InterPro" id="IPR050815">
    <property type="entry name" value="TF_fung"/>
</dbReference>
<keyword evidence="6" id="KW-0539">Nucleus</keyword>
<dbReference type="EMBL" id="QUQM01000003">
    <property type="protein sequence ID" value="KAA8649048.1"/>
    <property type="molecule type" value="Genomic_DNA"/>
</dbReference>
<dbReference type="GO" id="GO:0009893">
    <property type="term" value="P:positive regulation of metabolic process"/>
    <property type="evidence" value="ECO:0007669"/>
    <property type="project" value="UniProtKB-ARBA"/>
</dbReference>
<dbReference type="Gene3D" id="4.10.240.10">
    <property type="entry name" value="Zn(2)-C6 fungal-type DNA-binding domain"/>
    <property type="match status" value="1"/>
</dbReference>
<dbReference type="RefSeq" id="XP_033428409.1">
    <property type="nucleotide sequence ID" value="XM_033569603.1"/>
</dbReference>
<feature type="domain" description="Zn(2)-C6 fungal-type" evidence="7">
    <location>
        <begin position="16"/>
        <end position="47"/>
    </location>
</feature>
<accession>A0A5M9MQ83</accession>
<gene>
    <name evidence="8" type="ORF">ATNIH1004_004940</name>
</gene>
<evidence type="ECO:0000256" key="2">
    <source>
        <dbReference type="ARBA" id="ARBA00022723"/>
    </source>
</evidence>
<reference evidence="8 9" key="1">
    <citation type="submission" date="2019-08" db="EMBL/GenBank/DDBJ databases">
        <title>The genome sequence of a newly discovered highly antifungal drug resistant Aspergillus species, Aspergillus tanneri NIH 1004.</title>
        <authorList>
            <person name="Mounaud S."/>
            <person name="Singh I."/>
            <person name="Joardar V."/>
            <person name="Pakala S."/>
            <person name="Pakala S."/>
            <person name="Venepally P."/>
            <person name="Chung J.K."/>
            <person name="Losada L."/>
            <person name="Nierman W.C."/>
        </authorList>
    </citation>
    <scope>NUCLEOTIDE SEQUENCE [LARGE SCALE GENOMIC DNA]</scope>
    <source>
        <strain evidence="8 9">NIH1004</strain>
    </source>
</reference>
<proteinExistence type="predicted"/>
<dbReference type="OrthoDB" id="39175at2759"/>
<dbReference type="CDD" id="cd12148">
    <property type="entry name" value="fungal_TF_MHR"/>
    <property type="match status" value="1"/>
</dbReference>
<keyword evidence="5" id="KW-0804">Transcription</keyword>
<dbReference type="SUPFAM" id="SSF57701">
    <property type="entry name" value="Zn2/Cys6 DNA-binding domain"/>
    <property type="match status" value="1"/>
</dbReference>
<dbReference type="SMART" id="SM00066">
    <property type="entry name" value="GAL4"/>
    <property type="match status" value="1"/>
</dbReference>
<evidence type="ECO:0000256" key="5">
    <source>
        <dbReference type="ARBA" id="ARBA00023163"/>
    </source>
</evidence>
<dbReference type="PANTHER" id="PTHR47338">
    <property type="entry name" value="ZN(II)2CYS6 TRANSCRIPTION FACTOR (EUROFUNG)-RELATED"/>
    <property type="match status" value="1"/>
</dbReference>
<dbReference type="PROSITE" id="PS00463">
    <property type="entry name" value="ZN2_CY6_FUNGAL_1"/>
    <property type="match status" value="1"/>
</dbReference>
<protein>
    <recommendedName>
        <fullName evidence="7">Zn(2)-C6 fungal-type domain-containing protein</fullName>
    </recommendedName>
</protein>
<dbReference type="InterPro" id="IPR036864">
    <property type="entry name" value="Zn2-C6_fun-type_DNA-bd_sf"/>
</dbReference>
<evidence type="ECO:0000256" key="6">
    <source>
        <dbReference type="ARBA" id="ARBA00023242"/>
    </source>
</evidence>
<sequence>MKKTDTIVLGPKPTKACVNCRRLKMKCEVDGTPPCRRCRHTNTACLFKPRSNAAAAHEVVTVPPSAQNTAFYHHLSTPDQDAQSILSRLDRIEAVLGINKERPTTASVIGSDPDDEVVEAPLPELWAAAKNLRSITRPPQNEGIWSRSSIRRLWASFLDNLPLLHFLKDQNAFSSPSPLLLASVLYISALHSPSPELTSMAGGYFVAICSAIAELVIPNPLPNLLSLSNTNPRDHESGTAEESRVFQNILGLIMASLCSEAFVETTDKWIAIAYRLLLDHCPTAADSTTQDWPGLFSGIQVIDIEHASMHMCHPLLPRQPPTSALQQLNGHEGDAYRGLTQIMHHGLSHFVRRGLPTIWSFVSAREPDTLSSVRAPFTDEDSQVIRLWAKKLDDWLVRYNGTSQPSPSDRQGIVILLQYHLHKLYVLSIYHPARGFDLSSANITPAERHELLVSARAVLRLRQDDASIWSNWDLIMITWAALLLLRGVEDGVTHQDDLRLIQSHLQSLRLSHPSALSIHAVLADRLQSGIQSMNTPPDMGPELSFPGPHGDYSWTIFDQEIMSLANPPWLFEGASLASVPPQLSQQSPIQSVAYNSNMAAAGHPNNFPASEQWDHTAQVSSVRPAGFNRMFSHENVTRDSSNYMM</sequence>
<evidence type="ECO:0000256" key="1">
    <source>
        <dbReference type="ARBA" id="ARBA00004123"/>
    </source>
</evidence>
<evidence type="ECO:0000256" key="3">
    <source>
        <dbReference type="ARBA" id="ARBA00023015"/>
    </source>
</evidence>
<name>A0A5M9MQ83_9EURO</name>
<keyword evidence="3" id="KW-0805">Transcription regulation</keyword>
<comment type="subcellular location">
    <subcellularLocation>
        <location evidence="1">Nucleus</location>
    </subcellularLocation>
</comment>
<keyword evidence="2" id="KW-0479">Metal-binding</keyword>
<dbReference type="GO" id="GO:0005634">
    <property type="term" value="C:nucleus"/>
    <property type="evidence" value="ECO:0007669"/>
    <property type="project" value="UniProtKB-SubCell"/>
</dbReference>
<evidence type="ECO:0000259" key="7">
    <source>
        <dbReference type="PROSITE" id="PS50048"/>
    </source>
</evidence>
<dbReference type="Pfam" id="PF00172">
    <property type="entry name" value="Zn_clus"/>
    <property type="match status" value="1"/>
</dbReference>
<comment type="caution">
    <text evidence="8">The sequence shown here is derived from an EMBL/GenBank/DDBJ whole genome shotgun (WGS) entry which is preliminary data.</text>
</comment>
<dbReference type="GeneID" id="54327642"/>
<dbReference type="GO" id="GO:0000981">
    <property type="term" value="F:DNA-binding transcription factor activity, RNA polymerase II-specific"/>
    <property type="evidence" value="ECO:0007669"/>
    <property type="project" value="InterPro"/>
</dbReference>
<dbReference type="GO" id="GO:0003677">
    <property type="term" value="F:DNA binding"/>
    <property type="evidence" value="ECO:0007669"/>
    <property type="project" value="UniProtKB-KW"/>
</dbReference>
<dbReference type="VEuPathDB" id="FungiDB:EYZ11_007449"/>
<evidence type="ECO:0000313" key="9">
    <source>
        <dbReference type="Proteomes" id="UP000324241"/>
    </source>
</evidence>
<evidence type="ECO:0000256" key="4">
    <source>
        <dbReference type="ARBA" id="ARBA00023125"/>
    </source>
</evidence>
<organism evidence="8 9">
    <name type="scientific">Aspergillus tanneri</name>
    <dbReference type="NCBI Taxonomy" id="1220188"/>
    <lineage>
        <taxon>Eukaryota</taxon>
        <taxon>Fungi</taxon>
        <taxon>Dikarya</taxon>
        <taxon>Ascomycota</taxon>
        <taxon>Pezizomycotina</taxon>
        <taxon>Eurotiomycetes</taxon>
        <taxon>Eurotiomycetidae</taxon>
        <taxon>Eurotiales</taxon>
        <taxon>Aspergillaceae</taxon>
        <taxon>Aspergillus</taxon>
        <taxon>Aspergillus subgen. Circumdati</taxon>
    </lineage>
</organism>
<dbReference type="AlphaFoldDB" id="A0A5M9MQ83"/>
<dbReference type="CDD" id="cd00067">
    <property type="entry name" value="GAL4"/>
    <property type="match status" value="1"/>
</dbReference>
<evidence type="ECO:0000313" key="8">
    <source>
        <dbReference type="EMBL" id="KAA8649048.1"/>
    </source>
</evidence>
<dbReference type="PROSITE" id="PS50048">
    <property type="entry name" value="ZN2_CY6_FUNGAL_2"/>
    <property type="match status" value="1"/>
</dbReference>
<keyword evidence="4" id="KW-0238">DNA-binding</keyword>